<dbReference type="PRINTS" id="PR00891">
    <property type="entry name" value="RABGDIREP"/>
</dbReference>
<dbReference type="Gene3D" id="1.10.405.10">
    <property type="entry name" value="Guanine Nucleotide Dissociation Inhibitor, domain 1"/>
    <property type="match status" value="1"/>
</dbReference>
<dbReference type="FunFam" id="1.10.405.10:FF:000001">
    <property type="entry name" value="Rab GDP dissociation inhibitor"/>
    <property type="match status" value="1"/>
</dbReference>
<evidence type="ECO:0000313" key="14">
    <source>
        <dbReference type="EMBL" id="KAJ8384368.1"/>
    </source>
</evidence>
<dbReference type="AlphaFoldDB" id="A0AAD7RHF0"/>
<evidence type="ECO:0000256" key="3">
    <source>
        <dbReference type="ARBA" id="ARBA00004601"/>
    </source>
</evidence>
<keyword evidence="5 13" id="KW-0343">GTPase activation</keyword>
<evidence type="ECO:0000256" key="1">
    <source>
        <dbReference type="ARBA" id="ARBA00004170"/>
    </source>
</evidence>
<dbReference type="PANTHER" id="PTHR11787:SF1">
    <property type="entry name" value="RAB GDP DISSOCIATION INHIBITOR BETA"/>
    <property type="match status" value="1"/>
</dbReference>
<gene>
    <name evidence="14" type="ORF">AAFF_G00206210</name>
</gene>
<dbReference type="FunFam" id="3.30.519.10:FF:000005">
    <property type="entry name" value="Rab GDP dissociation inhibitor"/>
    <property type="match status" value="1"/>
</dbReference>
<dbReference type="GO" id="GO:0015031">
    <property type="term" value="P:protein transport"/>
    <property type="evidence" value="ECO:0007669"/>
    <property type="project" value="InterPro"/>
</dbReference>
<dbReference type="InterPro" id="IPR036188">
    <property type="entry name" value="FAD/NAD-bd_sf"/>
</dbReference>
<dbReference type="GO" id="GO:0005794">
    <property type="term" value="C:Golgi apparatus"/>
    <property type="evidence" value="ECO:0007669"/>
    <property type="project" value="UniProtKB-SubCell"/>
</dbReference>
<dbReference type="InterPro" id="IPR000806">
    <property type="entry name" value="RabGDI"/>
</dbReference>
<dbReference type="PRINTS" id="PR00892">
    <property type="entry name" value="RABGDI"/>
</dbReference>
<proteinExistence type="inferred from homology"/>
<keyword evidence="15" id="KW-1185">Reference proteome</keyword>
<evidence type="ECO:0000256" key="2">
    <source>
        <dbReference type="ARBA" id="ARBA00004496"/>
    </source>
</evidence>
<keyword evidence="10" id="KW-0472">Membrane</keyword>
<comment type="caution">
    <text evidence="14">The sequence shown here is derived from an EMBL/GenBank/DDBJ whole genome shotgun (WGS) entry which is preliminary data.</text>
</comment>
<dbReference type="GO" id="GO:0016192">
    <property type="term" value="P:vesicle-mediated transport"/>
    <property type="evidence" value="ECO:0007669"/>
    <property type="project" value="TreeGrafter"/>
</dbReference>
<dbReference type="PANTHER" id="PTHR11787">
    <property type="entry name" value="RAB GDP-DISSOCIATION INHIBITOR"/>
    <property type="match status" value="1"/>
</dbReference>
<dbReference type="InterPro" id="IPR018203">
    <property type="entry name" value="GDP_dissociation_inhibitor"/>
</dbReference>
<protein>
    <recommendedName>
        <fullName evidence="13">Rab GDP dissociation inhibitor</fullName>
    </recommendedName>
</protein>
<accession>A0AAD7RHF0</accession>
<evidence type="ECO:0000256" key="6">
    <source>
        <dbReference type="ARBA" id="ARBA00022490"/>
    </source>
</evidence>
<dbReference type="SUPFAM" id="SSF51905">
    <property type="entry name" value="FAD/NAD(P)-binding domain"/>
    <property type="match status" value="2"/>
</dbReference>
<comment type="similarity">
    <text evidence="4 13">Belongs to the Rab GDI family.</text>
</comment>
<dbReference type="GO" id="GO:0005096">
    <property type="term" value="F:GTPase activator activity"/>
    <property type="evidence" value="ECO:0007669"/>
    <property type="project" value="UniProtKB-KW"/>
</dbReference>
<dbReference type="GO" id="GO:0007264">
    <property type="term" value="P:small GTPase-mediated signal transduction"/>
    <property type="evidence" value="ECO:0007669"/>
    <property type="project" value="InterPro"/>
</dbReference>
<comment type="function">
    <text evidence="13">Regulates the GDP/GTP exchange reaction of most RAB proteins by inhibiting the dissociation of GDP from them, and the subsequent binding of GTP.</text>
</comment>
<evidence type="ECO:0000256" key="4">
    <source>
        <dbReference type="ARBA" id="ARBA00005593"/>
    </source>
</evidence>
<evidence type="ECO:0000256" key="5">
    <source>
        <dbReference type="ARBA" id="ARBA00022468"/>
    </source>
</evidence>
<keyword evidence="8" id="KW-0007">Acetylation</keyword>
<name>A0AAD7RHF0_9TELE</name>
<comment type="subcellular location">
    <subcellularLocation>
        <location evidence="2 13">Cytoplasm</location>
    </subcellularLocation>
    <subcellularLocation>
        <location evidence="3">Golgi apparatus</location>
        <location evidence="3">trans-Golgi network</location>
    </subcellularLocation>
    <subcellularLocation>
        <location evidence="1">Membrane</location>
        <topology evidence="1">Peripheral membrane protein</topology>
    </subcellularLocation>
</comment>
<dbReference type="FunFam" id="3.50.50.60:FF:000158">
    <property type="entry name" value="Rab GDP dissociation inhibitor"/>
    <property type="match status" value="1"/>
</dbReference>
<dbReference type="EMBL" id="JAINUG010000273">
    <property type="protein sequence ID" value="KAJ8384368.1"/>
    <property type="molecule type" value="Genomic_DNA"/>
</dbReference>
<keyword evidence="6 13" id="KW-0963">Cytoplasm</keyword>
<evidence type="ECO:0000256" key="10">
    <source>
        <dbReference type="ARBA" id="ARBA00023136"/>
    </source>
</evidence>
<evidence type="ECO:0000313" key="15">
    <source>
        <dbReference type="Proteomes" id="UP001221898"/>
    </source>
</evidence>
<reference evidence="14" key="1">
    <citation type="journal article" date="2023" name="Science">
        <title>Genome structures resolve the early diversification of teleost fishes.</title>
        <authorList>
            <person name="Parey E."/>
            <person name="Louis A."/>
            <person name="Montfort J."/>
            <person name="Bouchez O."/>
            <person name="Roques C."/>
            <person name="Iampietro C."/>
            <person name="Lluch J."/>
            <person name="Castinel A."/>
            <person name="Donnadieu C."/>
            <person name="Desvignes T."/>
            <person name="Floi Bucao C."/>
            <person name="Jouanno E."/>
            <person name="Wen M."/>
            <person name="Mejri S."/>
            <person name="Dirks R."/>
            <person name="Jansen H."/>
            <person name="Henkel C."/>
            <person name="Chen W.J."/>
            <person name="Zahm M."/>
            <person name="Cabau C."/>
            <person name="Klopp C."/>
            <person name="Thompson A.W."/>
            <person name="Robinson-Rechavi M."/>
            <person name="Braasch I."/>
            <person name="Lecointre G."/>
            <person name="Bobe J."/>
            <person name="Postlethwait J.H."/>
            <person name="Berthelot C."/>
            <person name="Roest Crollius H."/>
            <person name="Guiguen Y."/>
        </authorList>
    </citation>
    <scope>NUCLEOTIDE SEQUENCE</scope>
    <source>
        <strain evidence="14">NC1722</strain>
    </source>
</reference>
<comment type="subunit">
    <text evidence="12">Interacts with RHOH. Interacts with the GDP-bound inactive forms of RAB3A, RAB3B, RAB3C, RAB5A, RAB5B, RAB5C, RAB8A, RAB8B, RAB10, RAB12, RAB35, and RAB43; binds RAB3D to a lesser extent. Interacts with DZIP1; this interaction negatively regulates the interaction of GDI2 with GDP-bound RAB8A.</text>
</comment>
<dbReference type="GO" id="GO:0005093">
    <property type="term" value="F:Rab GDP-dissociation inhibitor activity"/>
    <property type="evidence" value="ECO:0007669"/>
    <property type="project" value="InterPro"/>
</dbReference>
<evidence type="ECO:0000256" key="8">
    <source>
        <dbReference type="ARBA" id="ARBA00022990"/>
    </source>
</evidence>
<evidence type="ECO:0000256" key="7">
    <source>
        <dbReference type="ARBA" id="ARBA00022553"/>
    </source>
</evidence>
<evidence type="ECO:0000256" key="9">
    <source>
        <dbReference type="ARBA" id="ARBA00023034"/>
    </source>
</evidence>
<organism evidence="14 15">
    <name type="scientific">Aldrovandia affinis</name>
    <dbReference type="NCBI Taxonomy" id="143900"/>
    <lineage>
        <taxon>Eukaryota</taxon>
        <taxon>Metazoa</taxon>
        <taxon>Chordata</taxon>
        <taxon>Craniata</taxon>
        <taxon>Vertebrata</taxon>
        <taxon>Euteleostomi</taxon>
        <taxon>Actinopterygii</taxon>
        <taxon>Neopterygii</taxon>
        <taxon>Teleostei</taxon>
        <taxon>Notacanthiformes</taxon>
        <taxon>Halosauridae</taxon>
        <taxon>Aldrovandia</taxon>
    </lineage>
</organism>
<dbReference type="GO" id="GO:0016020">
    <property type="term" value="C:membrane"/>
    <property type="evidence" value="ECO:0007669"/>
    <property type="project" value="UniProtKB-SubCell"/>
</dbReference>
<dbReference type="Pfam" id="PF00996">
    <property type="entry name" value="GDI"/>
    <property type="match status" value="1"/>
</dbReference>
<dbReference type="Gene3D" id="3.30.519.10">
    <property type="entry name" value="Guanine Nucleotide Dissociation Inhibitor, domain 2"/>
    <property type="match status" value="1"/>
</dbReference>
<keyword evidence="9" id="KW-0333">Golgi apparatus</keyword>
<evidence type="ECO:0000256" key="13">
    <source>
        <dbReference type="RuleBase" id="RU363124"/>
    </source>
</evidence>
<evidence type="ECO:0000256" key="11">
    <source>
        <dbReference type="ARBA" id="ARBA00045960"/>
    </source>
</evidence>
<comment type="function">
    <text evidence="11">GDP-dissociation inhibitor preventing the GDP to GTP exchange of most Rab proteins. By keeping these small GTPases in their inactive GDP-bound form regulates intracellular membrane trafficking. Negatively regulates protein transport to the cilium and ciliogenesis through the inhibition of RAB8A.</text>
</comment>
<evidence type="ECO:0000256" key="12">
    <source>
        <dbReference type="ARBA" id="ARBA00066224"/>
    </source>
</evidence>
<sequence>MNEEYDVIVLGTGLTECILSGIMSVKGKKVLHMDRNAYYGAESASITPLEDLYKRFSLPGSPPESMGKGRDWNVDLIPKFLMANGQLVRMLLITQVTRYLDFKVVEGSFVYKKGRIYKVPSTETEALASNLMGLFEKRRFRKFLTYVAKFDEDDPTTLEGVDPKSTTMQAVYDKFSLGQDVVDFTGHALALYRTDDYLSQPCLDSIQRIKLYSESLARYGKSPYLYPLYGLGELPQGFARLSAIYGGTYMLNKPIEEIVMENGKVVGVKSEGEVRLPLELLNPNNTLLSQATKVGQVIRVICIMAHPIKDTSNANSCQIIIPQNQVNRKHDIYVCMISYAHNVAAQGKYVAIVSTTVETSDPESEIKPALDLLEPVEQKFVSLSDQYGPVDLGAESQIFISRTYDATTHFETTCDDIKDIYKRMTGTEFDFAEMERKKNDIFGDAADQ</sequence>
<dbReference type="Gene3D" id="3.50.50.60">
    <property type="entry name" value="FAD/NAD(P)-binding domain"/>
    <property type="match status" value="1"/>
</dbReference>
<keyword evidence="7" id="KW-0597">Phosphoprotein</keyword>
<dbReference type="Proteomes" id="UP001221898">
    <property type="component" value="Unassembled WGS sequence"/>
</dbReference>